<dbReference type="SMART" id="SM00345">
    <property type="entry name" value="HTH_GNTR"/>
    <property type="match status" value="1"/>
</dbReference>
<evidence type="ECO:0000313" key="5">
    <source>
        <dbReference type="EMBL" id="PWE29130.1"/>
    </source>
</evidence>
<protein>
    <submittedName>
        <fullName evidence="5">GntR family transcriptional regulator</fullName>
    </submittedName>
</protein>
<keyword evidence="6" id="KW-1185">Reference proteome</keyword>
<dbReference type="SUPFAM" id="SSF48008">
    <property type="entry name" value="GntR ligand-binding domain-like"/>
    <property type="match status" value="1"/>
</dbReference>
<dbReference type="InterPro" id="IPR008920">
    <property type="entry name" value="TF_FadR/GntR_C"/>
</dbReference>
<dbReference type="Gene3D" id="1.20.120.530">
    <property type="entry name" value="GntR ligand-binding domain-like"/>
    <property type="match status" value="1"/>
</dbReference>
<evidence type="ECO:0000256" key="2">
    <source>
        <dbReference type="ARBA" id="ARBA00023125"/>
    </source>
</evidence>
<dbReference type="InterPro" id="IPR036388">
    <property type="entry name" value="WH-like_DNA-bd_sf"/>
</dbReference>
<reference evidence="5 6" key="1">
    <citation type="submission" date="2018-05" db="EMBL/GenBank/DDBJ databases">
        <title>Pararhodobacter marina sp. nov., isolated from deep-sea water of the Indian Ocean.</title>
        <authorList>
            <person name="Lai Q.Sr."/>
            <person name="Liu X."/>
            <person name="Shao Z."/>
        </authorList>
    </citation>
    <scope>NUCLEOTIDE SEQUENCE [LARGE SCALE GENOMIC DNA]</scope>
    <source>
        <strain evidence="5 6">CIC4N-9</strain>
    </source>
</reference>
<dbReference type="GO" id="GO:0003700">
    <property type="term" value="F:DNA-binding transcription factor activity"/>
    <property type="evidence" value="ECO:0007669"/>
    <property type="project" value="InterPro"/>
</dbReference>
<sequence>MGESKSVNLTKRATYELRQRIIHGGLPGGTRLYEVALSEDLQISRTPVREAMSRLAEEGLLERAPGGGFQVRGFTLSDVTDSIELRGVLEGMAARLAAERGAEAASLDEIGVILDRLDSCFAGVSLDQVDFDRYAELNGQFHERLADLCGSAVVLRELERVKSLPFASPSAFVMGSDNEGGPDRALRSLIVAQAQHRALMQAIRRREGARAEAIAREHARIARGNLEASLVADPDVSGGMPGMALIVR</sequence>
<gene>
    <name evidence="5" type="ORF">C4N9_09990</name>
</gene>
<organism evidence="5 6">
    <name type="scientific">Pararhodobacter marinus</name>
    <dbReference type="NCBI Taxonomy" id="2184063"/>
    <lineage>
        <taxon>Bacteria</taxon>
        <taxon>Pseudomonadati</taxon>
        <taxon>Pseudomonadota</taxon>
        <taxon>Alphaproteobacteria</taxon>
        <taxon>Rhodobacterales</taxon>
        <taxon>Paracoccaceae</taxon>
        <taxon>Pararhodobacter</taxon>
    </lineage>
</organism>
<dbReference type="CDD" id="cd07377">
    <property type="entry name" value="WHTH_GntR"/>
    <property type="match status" value="1"/>
</dbReference>
<proteinExistence type="predicted"/>
<keyword evidence="2" id="KW-0238">DNA-binding</keyword>
<dbReference type="AlphaFoldDB" id="A0A2U2CB86"/>
<name>A0A2U2CB86_9RHOB</name>
<dbReference type="RefSeq" id="WP_109533179.1">
    <property type="nucleotide sequence ID" value="NZ_CAXPUO010000057.1"/>
</dbReference>
<feature type="domain" description="HTH gntR-type" evidence="4">
    <location>
        <begin position="7"/>
        <end position="74"/>
    </location>
</feature>
<dbReference type="GO" id="GO:0003677">
    <property type="term" value="F:DNA binding"/>
    <property type="evidence" value="ECO:0007669"/>
    <property type="project" value="UniProtKB-KW"/>
</dbReference>
<dbReference type="PANTHER" id="PTHR43537:SF49">
    <property type="entry name" value="TRANSCRIPTIONAL REGULATORY PROTEIN"/>
    <property type="match status" value="1"/>
</dbReference>
<dbReference type="InterPro" id="IPR000524">
    <property type="entry name" value="Tscrpt_reg_HTH_GntR"/>
</dbReference>
<evidence type="ECO:0000259" key="4">
    <source>
        <dbReference type="PROSITE" id="PS50949"/>
    </source>
</evidence>
<dbReference type="EMBL" id="QEYD01000005">
    <property type="protein sequence ID" value="PWE29130.1"/>
    <property type="molecule type" value="Genomic_DNA"/>
</dbReference>
<evidence type="ECO:0000256" key="1">
    <source>
        <dbReference type="ARBA" id="ARBA00023015"/>
    </source>
</evidence>
<evidence type="ECO:0000256" key="3">
    <source>
        <dbReference type="ARBA" id="ARBA00023163"/>
    </source>
</evidence>
<dbReference type="Pfam" id="PF00392">
    <property type="entry name" value="GntR"/>
    <property type="match status" value="1"/>
</dbReference>
<dbReference type="GeneID" id="94365221"/>
<dbReference type="OrthoDB" id="7620579at2"/>
<dbReference type="PANTHER" id="PTHR43537">
    <property type="entry name" value="TRANSCRIPTIONAL REGULATOR, GNTR FAMILY"/>
    <property type="match status" value="1"/>
</dbReference>
<dbReference type="PROSITE" id="PS50949">
    <property type="entry name" value="HTH_GNTR"/>
    <property type="match status" value="1"/>
</dbReference>
<accession>A0A2U2CB86</accession>
<keyword evidence="1" id="KW-0805">Transcription regulation</keyword>
<dbReference type="SUPFAM" id="SSF46785">
    <property type="entry name" value="Winged helix' DNA-binding domain"/>
    <property type="match status" value="1"/>
</dbReference>
<comment type="caution">
    <text evidence="5">The sequence shown here is derived from an EMBL/GenBank/DDBJ whole genome shotgun (WGS) entry which is preliminary data.</text>
</comment>
<keyword evidence="3" id="KW-0804">Transcription</keyword>
<dbReference type="SMART" id="SM00895">
    <property type="entry name" value="FCD"/>
    <property type="match status" value="1"/>
</dbReference>
<dbReference type="Proteomes" id="UP000244940">
    <property type="component" value="Unassembled WGS sequence"/>
</dbReference>
<dbReference type="InterPro" id="IPR011711">
    <property type="entry name" value="GntR_C"/>
</dbReference>
<dbReference type="Pfam" id="PF07729">
    <property type="entry name" value="FCD"/>
    <property type="match status" value="1"/>
</dbReference>
<evidence type="ECO:0000313" key="6">
    <source>
        <dbReference type="Proteomes" id="UP000244940"/>
    </source>
</evidence>
<dbReference type="Gene3D" id="1.10.10.10">
    <property type="entry name" value="Winged helix-like DNA-binding domain superfamily/Winged helix DNA-binding domain"/>
    <property type="match status" value="1"/>
</dbReference>
<dbReference type="InterPro" id="IPR036390">
    <property type="entry name" value="WH_DNA-bd_sf"/>
</dbReference>